<name>A0ABQ9WBY2_SAGOE</name>
<dbReference type="EMBL" id="JASSZA010000001">
    <property type="protein sequence ID" value="KAK2119165.1"/>
    <property type="molecule type" value="Genomic_DNA"/>
</dbReference>
<comment type="caution">
    <text evidence="2">The sequence shown here is derived from an EMBL/GenBank/DDBJ whole genome shotgun (WGS) entry which is preliminary data.</text>
</comment>
<evidence type="ECO:0000313" key="3">
    <source>
        <dbReference type="Proteomes" id="UP001266305"/>
    </source>
</evidence>
<gene>
    <name evidence="2" type="ORF">P7K49_000551</name>
</gene>
<dbReference type="Proteomes" id="UP001266305">
    <property type="component" value="Unassembled WGS sequence"/>
</dbReference>
<feature type="region of interest" description="Disordered" evidence="1">
    <location>
        <begin position="1"/>
        <end position="22"/>
    </location>
</feature>
<evidence type="ECO:0000256" key="1">
    <source>
        <dbReference type="SAM" id="MobiDB-lite"/>
    </source>
</evidence>
<reference evidence="2 3" key="1">
    <citation type="submission" date="2023-05" db="EMBL/GenBank/DDBJ databases">
        <title>B98-5 Cell Line De Novo Hybrid Assembly: An Optical Mapping Approach.</title>
        <authorList>
            <person name="Kananen K."/>
            <person name="Auerbach J.A."/>
            <person name="Kautto E."/>
            <person name="Blachly J.S."/>
        </authorList>
    </citation>
    <scope>NUCLEOTIDE SEQUENCE [LARGE SCALE GENOMIC DNA]</scope>
    <source>
        <strain evidence="2">B95-8</strain>
        <tissue evidence="2">Cell line</tissue>
    </source>
</reference>
<keyword evidence="3" id="KW-1185">Reference proteome</keyword>
<sequence>MRRLGECLQRRGGGATGTQGLAGAAGIGAPRLSLVLASAAAPPRRRTWLCGTSASEPGSGSIAQRAHRAGTAAVRECYLDSPWFREKIRAHEAELERTNKKNLIPATKSLSAA</sequence>
<organism evidence="2 3">
    <name type="scientific">Saguinus oedipus</name>
    <name type="common">Cotton-top tamarin</name>
    <name type="synonym">Oedipomidas oedipus</name>
    <dbReference type="NCBI Taxonomy" id="9490"/>
    <lineage>
        <taxon>Eukaryota</taxon>
        <taxon>Metazoa</taxon>
        <taxon>Chordata</taxon>
        <taxon>Craniata</taxon>
        <taxon>Vertebrata</taxon>
        <taxon>Euteleostomi</taxon>
        <taxon>Mammalia</taxon>
        <taxon>Eutheria</taxon>
        <taxon>Euarchontoglires</taxon>
        <taxon>Primates</taxon>
        <taxon>Haplorrhini</taxon>
        <taxon>Platyrrhini</taxon>
        <taxon>Cebidae</taxon>
        <taxon>Callitrichinae</taxon>
        <taxon>Saguinus</taxon>
    </lineage>
</organism>
<accession>A0ABQ9WBY2</accession>
<evidence type="ECO:0000313" key="2">
    <source>
        <dbReference type="EMBL" id="KAK2119165.1"/>
    </source>
</evidence>
<dbReference type="InterPro" id="IPR027267">
    <property type="entry name" value="AH/BAR_dom_sf"/>
</dbReference>
<protein>
    <submittedName>
        <fullName evidence="2">Uncharacterized protein</fullName>
    </submittedName>
</protein>
<proteinExistence type="predicted"/>
<dbReference type="Gene3D" id="1.20.1270.60">
    <property type="entry name" value="Arfaptin homology (AH) domain/BAR domain"/>
    <property type="match status" value="1"/>
</dbReference>